<dbReference type="CDD" id="cd00093">
    <property type="entry name" value="HTH_XRE"/>
    <property type="match status" value="1"/>
</dbReference>
<dbReference type="InterPro" id="IPR010982">
    <property type="entry name" value="Lambda_DNA-bd_dom_sf"/>
</dbReference>
<evidence type="ECO:0000313" key="2">
    <source>
        <dbReference type="EMBL" id="EFA97950.1"/>
    </source>
</evidence>
<dbReference type="SUPFAM" id="SSF47413">
    <property type="entry name" value="lambda repressor-like DNA-binding domains"/>
    <property type="match status" value="1"/>
</dbReference>
<evidence type="ECO:0000313" key="3">
    <source>
        <dbReference type="Proteomes" id="UP000004001"/>
    </source>
</evidence>
<dbReference type="eggNOG" id="COG1396">
    <property type="taxonomic scope" value="Bacteria"/>
</dbReference>
<reference evidence="2 3" key="1">
    <citation type="submission" date="2009-12" db="EMBL/GenBank/DDBJ databases">
        <title>Genome Sequence of Prevotella timonensis CRIS 5C-B1.</title>
        <authorList>
            <person name="Durkin A.S."/>
            <person name="Madupu R."/>
            <person name="Torralba M."/>
            <person name="Methe B."/>
            <person name="Sutton G."/>
            <person name="Strausberg R.L."/>
            <person name="Nelson K.E."/>
        </authorList>
    </citation>
    <scope>NUCLEOTIDE SEQUENCE [LARGE SCALE GENOMIC DNA]</scope>
    <source>
        <strain evidence="2 3">CRIS 5C-B1</strain>
    </source>
</reference>
<dbReference type="AlphaFoldDB" id="D1VY84"/>
<sequence>MDEMKDRIRQLMLAQHMNQQSFAEVLDISPASLSSIFNDRTKPTLNHIDAIKSKFPSINLDWLMYGKGSMFLDDASHDELKNSNVTTQLQPTLDFDDTSSIDTHPSARQVASVPPMSANPASSSQQINLNFLDKKERKITEIRIFYDDQTWETFVPKK</sequence>
<dbReference type="SMART" id="SM00530">
    <property type="entry name" value="HTH_XRE"/>
    <property type="match status" value="1"/>
</dbReference>
<gene>
    <name evidence="2" type="ORF">HMPREF9019_1085</name>
</gene>
<evidence type="ECO:0000259" key="1">
    <source>
        <dbReference type="PROSITE" id="PS50943"/>
    </source>
</evidence>
<dbReference type="PROSITE" id="PS50943">
    <property type="entry name" value="HTH_CROC1"/>
    <property type="match status" value="1"/>
</dbReference>
<dbReference type="EMBL" id="ADEF01000018">
    <property type="protein sequence ID" value="EFA97950.1"/>
    <property type="molecule type" value="Genomic_DNA"/>
</dbReference>
<name>D1VY84_9BACT</name>
<dbReference type="InterPro" id="IPR001387">
    <property type="entry name" value="Cro/C1-type_HTH"/>
</dbReference>
<protein>
    <submittedName>
        <fullName evidence="2">DNA-binding helix-turn-helix protein</fullName>
    </submittedName>
</protein>
<keyword evidence="2" id="KW-0238">DNA-binding</keyword>
<proteinExistence type="predicted"/>
<dbReference type="GO" id="GO:0003677">
    <property type="term" value="F:DNA binding"/>
    <property type="evidence" value="ECO:0007669"/>
    <property type="project" value="UniProtKB-KW"/>
</dbReference>
<keyword evidence="3" id="KW-1185">Reference proteome</keyword>
<comment type="caution">
    <text evidence="2">The sequence shown here is derived from an EMBL/GenBank/DDBJ whole genome shotgun (WGS) entry which is preliminary data.</text>
</comment>
<dbReference type="Proteomes" id="UP000004001">
    <property type="component" value="Unassembled WGS sequence"/>
</dbReference>
<feature type="domain" description="HTH cro/C1-type" evidence="1">
    <location>
        <begin position="8"/>
        <end position="63"/>
    </location>
</feature>
<dbReference type="Gene3D" id="1.10.260.40">
    <property type="entry name" value="lambda repressor-like DNA-binding domains"/>
    <property type="match status" value="1"/>
</dbReference>
<accession>D1VY84</accession>
<organism evidence="2 3">
    <name type="scientific">Hoylesella timonensis CRIS 5C-B1</name>
    <dbReference type="NCBI Taxonomy" id="679189"/>
    <lineage>
        <taxon>Bacteria</taxon>
        <taxon>Pseudomonadati</taxon>
        <taxon>Bacteroidota</taxon>
        <taxon>Bacteroidia</taxon>
        <taxon>Bacteroidales</taxon>
        <taxon>Prevotellaceae</taxon>
        <taxon>Hoylesella</taxon>
    </lineage>
</organism>
<dbReference type="Pfam" id="PF01381">
    <property type="entry name" value="HTH_3"/>
    <property type="match status" value="1"/>
</dbReference>